<gene>
    <name evidence="1" type="ORF">SERLADRAFT_411241</name>
</gene>
<proteinExistence type="predicted"/>
<accession>F8P9Q3</accession>
<dbReference type="HOGENOM" id="CLU_2224810_0_0_1"/>
<organism>
    <name type="scientific">Serpula lacrymans var. lacrymans (strain S7.9)</name>
    <name type="common">Dry rot fungus</name>
    <dbReference type="NCBI Taxonomy" id="578457"/>
    <lineage>
        <taxon>Eukaryota</taxon>
        <taxon>Fungi</taxon>
        <taxon>Dikarya</taxon>
        <taxon>Basidiomycota</taxon>
        <taxon>Agaricomycotina</taxon>
        <taxon>Agaricomycetes</taxon>
        <taxon>Agaricomycetidae</taxon>
        <taxon>Boletales</taxon>
        <taxon>Coniophorineae</taxon>
        <taxon>Serpulaceae</taxon>
        <taxon>Serpula</taxon>
    </lineage>
</organism>
<dbReference type="KEGG" id="sla:SERLADRAFT_411241"/>
<sequence length="106" mass="12057">MAIFISVTLSSKLYGHMDGTAVSLLAVTLETRYTRMIIMATYMDIQNDLQNTYDHWVFLICLQVSSEKPLLDQADCMNMIIWLTEEVKANIGLIACQVLYLAYQAL</sequence>
<evidence type="ECO:0000313" key="1">
    <source>
        <dbReference type="EMBL" id="EGO20382.1"/>
    </source>
</evidence>
<dbReference type="AlphaFoldDB" id="F8P9Q3"/>
<protein>
    <submittedName>
        <fullName evidence="1">Uncharacterized protein</fullName>
    </submittedName>
</protein>
<dbReference type="GeneID" id="18812928"/>
<reference evidence="1" key="1">
    <citation type="submission" date="2011-04" db="EMBL/GenBank/DDBJ databases">
        <title>Evolution of plant cell wall degrading machinery underlies the functional diversity of forest fungi.</title>
        <authorList>
            <consortium name="US DOE Joint Genome Institute (JGI-PGF)"/>
            <person name="Eastwood D.C."/>
            <person name="Floudas D."/>
            <person name="Binder M."/>
            <person name="Majcherczyk A."/>
            <person name="Schneider P."/>
            <person name="Aerts A."/>
            <person name="Asiegbu F.O."/>
            <person name="Baker S.E."/>
            <person name="Barry K."/>
            <person name="Bendiksby M."/>
            <person name="Blumentritt M."/>
            <person name="Coutinho P.M."/>
            <person name="Cullen D."/>
            <person name="Cullen D."/>
            <person name="Gathman A."/>
            <person name="Goodell B."/>
            <person name="Henrissat B."/>
            <person name="Ihrmark K."/>
            <person name="Kauserud H."/>
            <person name="Kohler A."/>
            <person name="LaButti K."/>
            <person name="Lapidus A."/>
            <person name="Lavin J.L."/>
            <person name="Lee Y.-H."/>
            <person name="Lindquist E."/>
            <person name="Lilly W."/>
            <person name="Lucas S."/>
            <person name="Morin E."/>
            <person name="Murat C."/>
            <person name="Oguiza J.A."/>
            <person name="Park J."/>
            <person name="Pisabarro A.G."/>
            <person name="Riley R."/>
            <person name="Rosling A."/>
            <person name="Salamov A."/>
            <person name="Schmidt O."/>
            <person name="Schmutz J."/>
            <person name="Skrede I."/>
            <person name="Stenlid J."/>
            <person name="Wiebenga A."/>
            <person name="Xie X."/>
            <person name="Kues U."/>
            <person name="Hibbett D.S."/>
            <person name="Hoffmeister D."/>
            <person name="Hogberg N."/>
            <person name="Martin F."/>
            <person name="Grigoriev I.V."/>
            <person name="Watkinson S.C."/>
        </authorList>
    </citation>
    <scope>NUCLEOTIDE SEQUENCE</scope>
    <source>
        <strain evidence="1">S7.9</strain>
    </source>
</reference>
<dbReference type="Proteomes" id="UP000008064">
    <property type="component" value="Unassembled WGS sequence"/>
</dbReference>
<name>F8P9Q3_SERL9</name>
<dbReference type="RefSeq" id="XP_007323127.1">
    <property type="nucleotide sequence ID" value="XM_007323065.1"/>
</dbReference>
<dbReference type="EMBL" id="GL945441">
    <property type="protein sequence ID" value="EGO20382.1"/>
    <property type="molecule type" value="Genomic_DNA"/>
</dbReference>